<sequence length="119" mass="13838">METNLQTFFRNFNEAIIKQDIDGILSRVTDNVTWRMVGNDTIRGIEQLRDVFGSQDQTDEFELEIEDMIINGKEAAVHGMIHKTDSNGKEKHYRFCDIYKLHQQNDGKIEEIISYVLAV</sequence>
<gene>
    <name evidence="2" type="ORF">J416_13931</name>
</gene>
<dbReference type="OrthoDB" id="6692273at2"/>
<dbReference type="EMBL" id="APML01000072">
    <property type="protein sequence ID" value="ENH95817.1"/>
    <property type="molecule type" value="Genomic_DNA"/>
</dbReference>
<dbReference type="SUPFAM" id="SSF54427">
    <property type="entry name" value="NTF2-like"/>
    <property type="match status" value="1"/>
</dbReference>
<proteinExistence type="predicted"/>
<evidence type="ECO:0000313" key="2">
    <source>
        <dbReference type="EMBL" id="ENH95817.1"/>
    </source>
</evidence>
<dbReference type="STRING" id="1308866.J416_13931"/>
<dbReference type="InterPro" id="IPR032710">
    <property type="entry name" value="NTF2-like_dom_sf"/>
</dbReference>
<dbReference type="PATRIC" id="fig|1308866.3.peg.2809"/>
<keyword evidence="3" id="KW-1185">Reference proteome</keyword>
<feature type="domain" description="SnoaL-like" evidence="1">
    <location>
        <begin position="10"/>
        <end position="111"/>
    </location>
</feature>
<organism evidence="2 3">
    <name type="scientific">Gracilibacillus halophilus YIM-C55.5</name>
    <dbReference type="NCBI Taxonomy" id="1308866"/>
    <lineage>
        <taxon>Bacteria</taxon>
        <taxon>Bacillati</taxon>
        <taxon>Bacillota</taxon>
        <taxon>Bacilli</taxon>
        <taxon>Bacillales</taxon>
        <taxon>Bacillaceae</taxon>
        <taxon>Gracilibacillus</taxon>
    </lineage>
</organism>
<dbReference type="eggNOG" id="COG3631">
    <property type="taxonomic scope" value="Bacteria"/>
</dbReference>
<dbReference type="Pfam" id="PF12680">
    <property type="entry name" value="SnoaL_2"/>
    <property type="match status" value="1"/>
</dbReference>
<dbReference type="Gene3D" id="3.10.450.50">
    <property type="match status" value="1"/>
</dbReference>
<protein>
    <recommendedName>
        <fullName evidence="1">SnoaL-like domain-containing protein</fullName>
    </recommendedName>
</protein>
<dbReference type="AlphaFoldDB" id="N4WI15"/>
<dbReference type="InterPro" id="IPR037401">
    <property type="entry name" value="SnoaL-like"/>
</dbReference>
<accession>N4WI15</accession>
<dbReference type="Proteomes" id="UP000012283">
    <property type="component" value="Unassembled WGS sequence"/>
</dbReference>
<reference evidence="2 3" key="1">
    <citation type="submission" date="2013-03" db="EMBL/GenBank/DDBJ databases">
        <title>Draft genome sequence of Gracibacillus halophilus YIM-C55.5, a moderately halophilic and thermophilic organism from the Xiaochaidamu salt lake.</title>
        <authorList>
            <person name="Sugumar T."/>
            <person name="Polireddy D.R."/>
            <person name="Antony A."/>
            <person name="Madhava Y.R."/>
            <person name="Sivakumar N."/>
        </authorList>
    </citation>
    <scope>NUCLEOTIDE SEQUENCE [LARGE SCALE GENOMIC DNA]</scope>
    <source>
        <strain evidence="2 3">YIM-C55.5</strain>
    </source>
</reference>
<evidence type="ECO:0000313" key="3">
    <source>
        <dbReference type="Proteomes" id="UP000012283"/>
    </source>
</evidence>
<comment type="caution">
    <text evidence="2">The sequence shown here is derived from an EMBL/GenBank/DDBJ whole genome shotgun (WGS) entry which is preliminary data.</text>
</comment>
<evidence type="ECO:0000259" key="1">
    <source>
        <dbReference type="Pfam" id="PF12680"/>
    </source>
</evidence>
<dbReference type="RefSeq" id="WP_003473517.1">
    <property type="nucleotide sequence ID" value="NZ_APML01000072.1"/>
</dbReference>
<name>N4WI15_9BACI</name>